<gene>
    <name evidence="2" type="ORF">GCM10023184_01650</name>
</gene>
<comment type="caution">
    <text evidence="2">The sequence shown here is derived from an EMBL/GenBank/DDBJ whole genome shotgun (WGS) entry which is preliminary data.</text>
</comment>
<protein>
    <submittedName>
        <fullName evidence="2">Uncharacterized protein</fullName>
    </submittedName>
</protein>
<dbReference type="Proteomes" id="UP001501725">
    <property type="component" value="Unassembled WGS sequence"/>
</dbReference>
<keyword evidence="1" id="KW-0732">Signal</keyword>
<feature type="chain" id="PRO_5046338226" evidence="1">
    <location>
        <begin position="24"/>
        <end position="459"/>
    </location>
</feature>
<proteinExistence type="predicted"/>
<feature type="signal peptide" evidence="1">
    <location>
        <begin position="1"/>
        <end position="23"/>
    </location>
</feature>
<sequence length="459" mass="48158">MNQRLHQLLSALFALFLLTSCQQEIQAPAVPVAAFSLLDSSGNCLPDSVHGTYRAGQPLGDTNFIEVTVQVTTPGLITLSSGPQNGITFSGTAQPTAAGPVRVRLAGSGTPAAAGATTISLSQGGASCPIVLTVAPAAPSGGGPAGGACVGTVTGTFKKDSLLGPGHRIAISHTFLASGTFRVHTDTVNGYSFSADVTVPTAGMLRVADMQATGRPLQVGSDTFTVRFGDGDTCTFRIDVVAGTPPPGGGSVPDTTMLPLAVGNWWSYDHAATLNGIDTITVTVIGTKTVAGKTYFEARRNSGIHGTQYAYGTADDTLLFRKDPNGSVYQLVRIQNEFGGWVPYTFAEPYVELALYLPGKVPGDEWFTNSFTGTGASGTRQFRVRVALANIGGISLNGYNFPNTWNTHVELQTTDGGGAPWMLAPGFPSFRSKMLVRGVGIVLEVVGSRQNQIRYWRFQ</sequence>
<evidence type="ECO:0000256" key="1">
    <source>
        <dbReference type="SAM" id="SignalP"/>
    </source>
</evidence>
<dbReference type="EMBL" id="BAABGY010000001">
    <property type="protein sequence ID" value="GAA4317812.1"/>
    <property type="molecule type" value="Genomic_DNA"/>
</dbReference>
<evidence type="ECO:0000313" key="2">
    <source>
        <dbReference type="EMBL" id="GAA4317812.1"/>
    </source>
</evidence>
<name>A0ABP8G5M1_9BACT</name>
<keyword evidence="3" id="KW-1185">Reference proteome</keyword>
<organism evidence="2 3">
    <name type="scientific">Flaviaesturariibacter amylovorans</name>
    <dbReference type="NCBI Taxonomy" id="1084520"/>
    <lineage>
        <taxon>Bacteria</taxon>
        <taxon>Pseudomonadati</taxon>
        <taxon>Bacteroidota</taxon>
        <taxon>Chitinophagia</taxon>
        <taxon>Chitinophagales</taxon>
        <taxon>Chitinophagaceae</taxon>
        <taxon>Flaviaestuariibacter</taxon>
    </lineage>
</organism>
<dbReference type="RefSeq" id="WP_345252680.1">
    <property type="nucleotide sequence ID" value="NZ_BAABGY010000001.1"/>
</dbReference>
<accession>A0ABP8G5M1</accession>
<reference evidence="3" key="1">
    <citation type="journal article" date="2019" name="Int. J. Syst. Evol. Microbiol.">
        <title>The Global Catalogue of Microorganisms (GCM) 10K type strain sequencing project: providing services to taxonomists for standard genome sequencing and annotation.</title>
        <authorList>
            <consortium name="The Broad Institute Genomics Platform"/>
            <consortium name="The Broad Institute Genome Sequencing Center for Infectious Disease"/>
            <person name="Wu L."/>
            <person name="Ma J."/>
        </authorList>
    </citation>
    <scope>NUCLEOTIDE SEQUENCE [LARGE SCALE GENOMIC DNA]</scope>
    <source>
        <strain evidence="3">JCM 17919</strain>
    </source>
</reference>
<evidence type="ECO:0000313" key="3">
    <source>
        <dbReference type="Proteomes" id="UP001501725"/>
    </source>
</evidence>
<dbReference type="PROSITE" id="PS51257">
    <property type="entry name" value="PROKAR_LIPOPROTEIN"/>
    <property type="match status" value="1"/>
</dbReference>